<dbReference type="Gene3D" id="1.20.1440.60">
    <property type="entry name" value="23S rRNA-intervening sequence"/>
    <property type="match status" value="1"/>
</dbReference>
<comment type="caution">
    <text evidence="1">The sequence shown here is derived from an EMBL/GenBank/DDBJ whole genome shotgun (WGS) entry which is preliminary data.</text>
</comment>
<dbReference type="Proteomes" id="UP000229699">
    <property type="component" value="Unassembled WGS sequence"/>
</dbReference>
<dbReference type="PANTHER" id="PTHR38471">
    <property type="entry name" value="FOUR HELIX BUNDLE PROTEIN"/>
    <property type="match status" value="1"/>
</dbReference>
<evidence type="ECO:0000313" key="1">
    <source>
        <dbReference type="EMBL" id="PIP63378.1"/>
    </source>
</evidence>
<protein>
    <recommendedName>
        <fullName evidence="3">Four helix bundle protein</fullName>
    </recommendedName>
</protein>
<dbReference type="EMBL" id="PCTC01000060">
    <property type="protein sequence ID" value="PIP63378.1"/>
    <property type="molecule type" value="Genomic_DNA"/>
</dbReference>
<sequence>MSNVKSLKIYNRAIELVGKIYKLIELNPKLSKDFSLCDQMKRASVSVPANISEGYCRSQKYFKNYLGIAKGSAN</sequence>
<dbReference type="AlphaFoldDB" id="A0A2H0C234"/>
<dbReference type="InterPro" id="IPR012657">
    <property type="entry name" value="23S_rRNA-intervening_sequence"/>
</dbReference>
<gene>
    <name evidence="1" type="ORF">COW97_02880</name>
</gene>
<dbReference type="NCBIfam" id="TIGR02436">
    <property type="entry name" value="four helix bundle protein"/>
    <property type="match status" value="1"/>
</dbReference>
<reference evidence="1 2" key="1">
    <citation type="submission" date="2017-09" db="EMBL/GenBank/DDBJ databases">
        <title>Depth-based differentiation of microbial function through sediment-hosted aquifers and enrichment of novel symbionts in the deep terrestrial subsurface.</title>
        <authorList>
            <person name="Probst A.J."/>
            <person name="Ladd B."/>
            <person name="Jarett J.K."/>
            <person name="Geller-Mcgrath D.E."/>
            <person name="Sieber C.M."/>
            <person name="Emerson J.B."/>
            <person name="Anantharaman K."/>
            <person name="Thomas B.C."/>
            <person name="Malmstrom R."/>
            <person name="Stieglmeier M."/>
            <person name="Klingl A."/>
            <person name="Woyke T."/>
            <person name="Ryan C.M."/>
            <person name="Banfield J.F."/>
        </authorList>
    </citation>
    <scope>NUCLEOTIDE SEQUENCE [LARGE SCALE GENOMIC DNA]</scope>
    <source>
        <strain evidence="1">CG22_combo_CG10-13_8_21_14_all_34_12</strain>
    </source>
</reference>
<name>A0A2H0C234_9BACT</name>
<organism evidence="1 2">
    <name type="scientific">Candidatus Roizmanbacteria bacterium CG22_combo_CG10-13_8_21_14_all_34_12</name>
    <dbReference type="NCBI Taxonomy" id="1974860"/>
    <lineage>
        <taxon>Bacteria</taxon>
        <taxon>Candidatus Roizmaniibacteriota</taxon>
    </lineage>
</organism>
<dbReference type="Pfam" id="PF05635">
    <property type="entry name" value="23S_rRNA_IVP"/>
    <property type="match status" value="1"/>
</dbReference>
<dbReference type="InterPro" id="IPR036583">
    <property type="entry name" value="23S_rRNA_IVS_sf"/>
</dbReference>
<evidence type="ECO:0008006" key="3">
    <source>
        <dbReference type="Google" id="ProtNLM"/>
    </source>
</evidence>
<evidence type="ECO:0000313" key="2">
    <source>
        <dbReference type="Proteomes" id="UP000229699"/>
    </source>
</evidence>
<proteinExistence type="predicted"/>
<dbReference type="PANTHER" id="PTHR38471:SF2">
    <property type="entry name" value="FOUR HELIX BUNDLE PROTEIN"/>
    <property type="match status" value="1"/>
</dbReference>
<accession>A0A2H0C234</accession>
<dbReference type="SUPFAM" id="SSF158446">
    <property type="entry name" value="IVS-encoded protein-like"/>
    <property type="match status" value="1"/>
</dbReference>